<sequence>MVALSTSISFTGLLGIVLADISLQTFSLMGCEGNIINNIRPNPGAPRESSGCVANNIFQSVGVLSALPGYQCNVYSDASCQNYLTTFKSGGLCTNVIAQGVICFSQALFDNPFAYSTAQVQIGSRIVTVDRAAIQSCGNSGCDPSNPFSTPWRHFNKNCQQTISMTGNYDDTNQRDYMIGLLDRALEIATTNFRADLRGSSANDNLVRDVPSFIQVVMNDKVGNNQAEMAVRLDVQCNPPVNGDCTGVLAQLTAAGLGAVPAVGGLLAAGFRITCAAGL</sequence>
<accession>W7HZ79</accession>
<evidence type="ECO:0000313" key="3">
    <source>
        <dbReference type="Proteomes" id="UP000024837"/>
    </source>
</evidence>
<keyword evidence="1" id="KW-0732">Signal</keyword>
<evidence type="ECO:0000256" key="1">
    <source>
        <dbReference type="SAM" id="SignalP"/>
    </source>
</evidence>
<keyword evidence="3" id="KW-1185">Reference proteome</keyword>
<dbReference type="AlphaFoldDB" id="W7HZ79"/>
<feature type="chain" id="PRO_5004895640" evidence="1">
    <location>
        <begin position="20"/>
        <end position="279"/>
    </location>
</feature>
<organism evidence="2 3">
    <name type="scientific">Drechslerella stenobrocha 248</name>
    <dbReference type="NCBI Taxonomy" id="1043628"/>
    <lineage>
        <taxon>Eukaryota</taxon>
        <taxon>Fungi</taxon>
        <taxon>Dikarya</taxon>
        <taxon>Ascomycota</taxon>
        <taxon>Pezizomycotina</taxon>
        <taxon>Orbiliomycetes</taxon>
        <taxon>Orbiliales</taxon>
        <taxon>Orbiliaceae</taxon>
        <taxon>Drechslerella</taxon>
    </lineage>
</organism>
<gene>
    <name evidence="2" type="ORF">DRE_00896</name>
</gene>
<dbReference type="EMBL" id="KI966427">
    <property type="protein sequence ID" value="EWC45497.1"/>
    <property type="molecule type" value="Genomic_DNA"/>
</dbReference>
<dbReference type="HOGENOM" id="CLU_997557_0_0_1"/>
<protein>
    <submittedName>
        <fullName evidence="2">Uncharacterized protein</fullName>
    </submittedName>
</protein>
<dbReference type="OrthoDB" id="5350342at2759"/>
<evidence type="ECO:0000313" key="2">
    <source>
        <dbReference type="EMBL" id="EWC45497.1"/>
    </source>
</evidence>
<proteinExistence type="predicted"/>
<feature type="signal peptide" evidence="1">
    <location>
        <begin position="1"/>
        <end position="19"/>
    </location>
</feature>
<name>W7HZ79_9PEZI</name>
<reference evidence="2 3" key="1">
    <citation type="submission" date="2013-05" db="EMBL/GenBank/DDBJ databases">
        <title>Drechslerella stenobrocha genome reveals carnivorous origination and mechanical trapping mechanism of predatory fungi.</title>
        <authorList>
            <person name="Liu X."/>
            <person name="Zhang W."/>
            <person name="Liu K."/>
        </authorList>
    </citation>
    <scope>NUCLEOTIDE SEQUENCE [LARGE SCALE GENOMIC DNA]</scope>
    <source>
        <strain evidence="2 3">248</strain>
    </source>
</reference>
<dbReference type="Proteomes" id="UP000024837">
    <property type="component" value="Unassembled WGS sequence"/>
</dbReference>